<feature type="compositionally biased region" description="Pro residues" evidence="1">
    <location>
        <begin position="47"/>
        <end position="60"/>
    </location>
</feature>
<reference evidence="2 3" key="1">
    <citation type="journal article" date="2019" name="Philos. Trans. R. Soc. Lond., B, Biol. Sci.">
        <title>Ant behaviour and brain gene expression of defending hosts depend on the ecological success of the intruding social parasite.</title>
        <authorList>
            <person name="Kaur R."/>
            <person name="Stoldt M."/>
            <person name="Jongepier E."/>
            <person name="Feldmeyer B."/>
            <person name="Menzel F."/>
            <person name="Bornberg-Bauer E."/>
            <person name="Foitzik S."/>
        </authorList>
    </citation>
    <scope>NUCLEOTIDE SEQUENCE [LARGE SCALE GENOMIC DNA]</scope>
    <source>
        <tissue evidence="2">Whole body</tissue>
    </source>
</reference>
<proteinExistence type="predicted"/>
<comment type="caution">
    <text evidence="2">The sequence shown here is derived from an EMBL/GenBank/DDBJ whole genome shotgun (WGS) entry which is preliminary data.</text>
</comment>
<keyword evidence="3" id="KW-1185">Reference proteome</keyword>
<evidence type="ECO:0000313" key="3">
    <source>
        <dbReference type="Proteomes" id="UP000310200"/>
    </source>
</evidence>
<dbReference type="Proteomes" id="UP000310200">
    <property type="component" value="Unassembled WGS sequence"/>
</dbReference>
<evidence type="ECO:0000256" key="1">
    <source>
        <dbReference type="SAM" id="MobiDB-lite"/>
    </source>
</evidence>
<dbReference type="AlphaFoldDB" id="A0A4S2KMY3"/>
<evidence type="ECO:0000313" key="2">
    <source>
        <dbReference type="EMBL" id="TGZ49158.1"/>
    </source>
</evidence>
<organism evidence="2 3">
    <name type="scientific">Temnothorax longispinosus</name>
    <dbReference type="NCBI Taxonomy" id="300112"/>
    <lineage>
        <taxon>Eukaryota</taxon>
        <taxon>Metazoa</taxon>
        <taxon>Ecdysozoa</taxon>
        <taxon>Arthropoda</taxon>
        <taxon>Hexapoda</taxon>
        <taxon>Insecta</taxon>
        <taxon>Pterygota</taxon>
        <taxon>Neoptera</taxon>
        <taxon>Endopterygota</taxon>
        <taxon>Hymenoptera</taxon>
        <taxon>Apocrita</taxon>
        <taxon>Aculeata</taxon>
        <taxon>Formicoidea</taxon>
        <taxon>Formicidae</taxon>
        <taxon>Myrmicinae</taxon>
        <taxon>Temnothorax</taxon>
    </lineage>
</organism>
<name>A0A4S2KMY3_9HYME</name>
<feature type="region of interest" description="Disordered" evidence="1">
    <location>
        <begin position="37"/>
        <end position="69"/>
    </location>
</feature>
<gene>
    <name evidence="2" type="ORF">DBV15_09518</name>
</gene>
<dbReference type="EMBL" id="QBLH01002215">
    <property type="protein sequence ID" value="TGZ49158.1"/>
    <property type="molecule type" value="Genomic_DNA"/>
</dbReference>
<accession>A0A4S2KMY3</accession>
<sequence length="69" mass="7329">MNLVSFRFVNHADDTHCQANPPVMPSRSRSLRLRCLEGMGSSGLMGGPPPPPPAPLPPPENNAIPSASR</sequence>
<protein>
    <submittedName>
        <fullName evidence="2">Uncharacterized protein</fullName>
    </submittedName>
</protein>